<dbReference type="GO" id="GO:0046872">
    <property type="term" value="F:metal ion binding"/>
    <property type="evidence" value="ECO:0007669"/>
    <property type="project" value="UniProtKB-KW"/>
</dbReference>
<name>X1R3I6_9ZZZZ</name>
<reference evidence="4" key="1">
    <citation type="journal article" date="2014" name="Front. Microbiol.">
        <title>High frequency of phylogenetically diverse reductive dehalogenase-homologous genes in deep subseafloor sedimentary metagenomes.</title>
        <authorList>
            <person name="Kawai M."/>
            <person name="Futagami T."/>
            <person name="Toyoda A."/>
            <person name="Takaki Y."/>
            <person name="Nishi S."/>
            <person name="Hori S."/>
            <person name="Arai W."/>
            <person name="Tsubouchi T."/>
            <person name="Morono Y."/>
            <person name="Uchiyama I."/>
            <person name="Ito T."/>
            <person name="Fujiyama A."/>
            <person name="Inagaki F."/>
            <person name="Takami H."/>
        </authorList>
    </citation>
    <scope>NUCLEOTIDE SEQUENCE</scope>
    <source>
        <strain evidence="4">Expedition CK06-06</strain>
    </source>
</reference>
<keyword evidence="2" id="KW-0408">Iron</keyword>
<organism evidence="4">
    <name type="scientific">marine sediment metagenome</name>
    <dbReference type="NCBI Taxonomy" id="412755"/>
    <lineage>
        <taxon>unclassified sequences</taxon>
        <taxon>metagenomes</taxon>
        <taxon>ecological metagenomes</taxon>
    </lineage>
</organism>
<dbReference type="AlphaFoldDB" id="X1R3I6"/>
<proteinExistence type="predicted"/>
<evidence type="ECO:0000256" key="2">
    <source>
        <dbReference type="ARBA" id="ARBA00023004"/>
    </source>
</evidence>
<dbReference type="GO" id="GO:0051536">
    <property type="term" value="F:iron-sulfur cluster binding"/>
    <property type="evidence" value="ECO:0007669"/>
    <property type="project" value="UniProtKB-KW"/>
</dbReference>
<keyword evidence="3" id="KW-0411">Iron-sulfur</keyword>
<dbReference type="PANTHER" id="PTHR43432:SF5">
    <property type="entry name" value="ELP3_MIAA_NIFB-LIKE RADICAL SAM CORE DOMAIN-CONTAINING PROTEIN"/>
    <property type="match status" value="1"/>
</dbReference>
<protein>
    <recommendedName>
        <fullName evidence="5">Radical SAM core domain-containing protein</fullName>
    </recommendedName>
</protein>
<dbReference type="EMBL" id="BARV01042700">
    <property type="protein sequence ID" value="GAI50154.1"/>
    <property type="molecule type" value="Genomic_DNA"/>
</dbReference>
<evidence type="ECO:0000313" key="4">
    <source>
        <dbReference type="EMBL" id="GAI50154.1"/>
    </source>
</evidence>
<evidence type="ECO:0000256" key="3">
    <source>
        <dbReference type="ARBA" id="ARBA00023014"/>
    </source>
</evidence>
<gene>
    <name evidence="4" type="ORF">S06H3_64098</name>
</gene>
<evidence type="ECO:0008006" key="5">
    <source>
        <dbReference type="Google" id="ProtNLM"/>
    </source>
</evidence>
<feature type="non-terminal residue" evidence="4">
    <location>
        <position position="87"/>
    </location>
</feature>
<keyword evidence="1" id="KW-0479">Metal-binding</keyword>
<dbReference type="PANTHER" id="PTHR43432">
    <property type="entry name" value="SLR0285 PROTEIN"/>
    <property type="match status" value="1"/>
</dbReference>
<evidence type="ECO:0000256" key="1">
    <source>
        <dbReference type="ARBA" id="ARBA00022723"/>
    </source>
</evidence>
<accession>X1R3I6</accession>
<dbReference type="InterPro" id="IPR040086">
    <property type="entry name" value="MJ0683-like"/>
</dbReference>
<comment type="caution">
    <text evidence="4">The sequence shown here is derived from an EMBL/GenBank/DDBJ whole genome shotgun (WGS) entry which is preliminary data.</text>
</comment>
<sequence>MVKYIEKEFKTIINKLKYIDSWFWCRYTLNPYNGCEHACIYCDARSEKYYLHPDLDNEIIVKDTVQYVSAAILDKISKSRKTKSDLV</sequence>